<feature type="compositionally biased region" description="Low complexity" evidence="1">
    <location>
        <begin position="75"/>
        <end position="85"/>
    </location>
</feature>
<dbReference type="EMBL" id="LOWA01000055">
    <property type="protein sequence ID" value="KVE24325.1"/>
    <property type="molecule type" value="Genomic_DNA"/>
</dbReference>
<evidence type="ECO:0000313" key="2">
    <source>
        <dbReference type="EMBL" id="KVE24325.1"/>
    </source>
</evidence>
<gene>
    <name evidence="2" type="ORF">WS67_01905</name>
</gene>
<comment type="caution">
    <text evidence="2">The sequence shown here is derived from an EMBL/GenBank/DDBJ whole genome shotgun (WGS) entry which is preliminary data.</text>
</comment>
<feature type="region of interest" description="Disordered" evidence="1">
    <location>
        <begin position="56"/>
        <end position="85"/>
    </location>
</feature>
<organism evidence="2 3">
    <name type="scientific">Burkholderia singularis</name>
    <dbReference type="NCBI Taxonomy" id="1503053"/>
    <lineage>
        <taxon>Bacteria</taxon>
        <taxon>Pseudomonadati</taxon>
        <taxon>Pseudomonadota</taxon>
        <taxon>Betaproteobacteria</taxon>
        <taxon>Burkholderiales</taxon>
        <taxon>Burkholderiaceae</taxon>
        <taxon>Burkholderia</taxon>
        <taxon>pseudomallei group</taxon>
    </lineage>
</organism>
<protein>
    <submittedName>
        <fullName evidence="2">Uncharacterized protein</fullName>
    </submittedName>
</protein>
<dbReference type="AlphaFoldDB" id="A0A103DXH3"/>
<reference evidence="2 3" key="1">
    <citation type="submission" date="2015-11" db="EMBL/GenBank/DDBJ databases">
        <title>Expanding the genomic diversity of Burkholderia species for the development of highly accurate diagnostics.</title>
        <authorList>
            <person name="Sahl J."/>
            <person name="Keim P."/>
            <person name="Wagner D."/>
        </authorList>
    </citation>
    <scope>NUCLEOTIDE SEQUENCE [LARGE SCALE GENOMIC DNA]</scope>
    <source>
        <strain evidence="2 3">TSV85</strain>
    </source>
</reference>
<evidence type="ECO:0000256" key="1">
    <source>
        <dbReference type="SAM" id="MobiDB-lite"/>
    </source>
</evidence>
<dbReference type="Proteomes" id="UP000062788">
    <property type="component" value="Unassembled WGS sequence"/>
</dbReference>
<evidence type="ECO:0000313" key="3">
    <source>
        <dbReference type="Proteomes" id="UP000062788"/>
    </source>
</evidence>
<name>A0A103DXH3_9BURK</name>
<sequence length="85" mass="9199">MKVTGGGLPKPAIVAKLARRRRSAQKRAAGWYRARGAGLRSTGAYKRGVAPRLAREVSRAARHELRTPGRRRRAGNGNRAAVGRA</sequence>
<keyword evidence="3" id="KW-1185">Reference proteome</keyword>
<feature type="compositionally biased region" description="Basic and acidic residues" evidence="1">
    <location>
        <begin position="56"/>
        <end position="67"/>
    </location>
</feature>
<proteinExistence type="predicted"/>
<accession>A0A103DXH3</accession>